<dbReference type="InterPro" id="IPR018060">
    <property type="entry name" value="HTH_AraC"/>
</dbReference>
<dbReference type="Proteomes" id="UP000023541">
    <property type="component" value="Unassembled WGS sequence"/>
</dbReference>
<dbReference type="AlphaFoldDB" id="A0A023C081"/>
<dbReference type="STRING" id="1317122.ATO12_02140"/>
<protein>
    <submittedName>
        <fullName evidence="4">Regulatory protein</fullName>
    </submittedName>
</protein>
<dbReference type="GO" id="GO:0003700">
    <property type="term" value="F:DNA-binding transcription factor activity"/>
    <property type="evidence" value="ECO:0007669"/>
    <property type="project" value="InterPro"/>
</dbReference>
<evidence type="ECO:0000256" key="2">
    <source>
        <dbReference type="ARBA" id="ARBA00023163"/>
    </source>
</evidence>
<keyword evidence="1" id="KW-0805">Transcription regulation</keyword>
<proteinExistence type="predicted"/>
<keyword evidence="5" id="KW-1185">Reference proteome</keyword>
<reference evidence="4 5" key="1">
    <citation type="submission" date="2014-04" db="EMBL/GenBank/DDBJ databases">
        <title>Aquimarina sp. 22II-S11-z7 Genome Sequencing.</title>
        <authorList>
            <person name="Lai Q."/>
        </authorList>
    </citation>
    <scope>NUCLEOTIDE SEQUENCE [LARGE SCALE GENOMIC DNA]</scope>
    <source>
        <strain evidence="4 5">22II-S11-z7</strain>
    </source>
</reference>
<dbReference type="SUPFAM" id="SSF46689">
    <property type="entry name" value="Homeodomain-like"/>
    <property type="match status" value="1"/>
</dbReference>
<dbReference type="RefSeq" id="WP_034238215.1">
    <property type="nucleotide sequence ID" value="NZ_AQRA01000001.1"/>
</dbReference>
<dbReference type="GO" id="GO:0043565">
    <property type="term" value="F:sequence-specific DNA binding"/>
    <property type="evidence" value="ECO:0007669"/>
    <property type="project" value="InterPro"/>
</dbReference>
<accession>A0A023C081</accession>
<organism evidence="4 5">
    <name type="scientific">Aquimarina atlantica</name>
    <dbReference type="NCBI Taxonomy" id="1317122"/>
    <lineage>
        <taxon>Bacteria</taxon>
        <taxon>Pseudomonadati</taxon>
        <taxon>Bacteroidota</taxon>
        <taxon>Flavobacteriia</taxon>
        <taxon>Flavobacteriales</taxon>
        <taxon>Flavobacteriaceae</taxon>
        <taxon>Aquimarina</taxon>
    </lineage>
</organism>
<comment type="caution">
    <text evidence="4">The sequence shown here is derived from an EMBL/GenBank/DDBJ whole genome shotgun (WGS) entry which is preliminary data.</text>
</comment>
<dbReference type="PROSITE" id="PS01124">
    <property type="entry name" value="HTH_ARAC_FAMILY_2"/>
    <property type="match status" value="1"/>
</dbReference>
<dbReference type="SMART" id="SM00342">
    <property type="entry name" value="HTH_ARAC"/>
    <property type="match status" value="1"/>
</dbReference>
<dbReference type="eggNOG" id="COG2207">
    <property type="taxonomic scope" value="Bacteria"/>
</dbReference>
<gene>
    <name evidence="4" type="ORF">ATO12_02140</name>
</gene>
<evidence type="ECO:0000256" key="1">
    <source>
        <dbReference type="ARBA" id="ARBA00023015"/>
    </source>
</evidence>
<evidence type="ECO:0000313" key="4">
    <source>
        <dbReference type="EMBL" id="EZH75609.1"/>
    </source>
</evidence>
<keyword evidence="2" id="KW-0804">Transcription</keyword>
<feature type="domain" description="HTH araC/xylS-type" evidence="3">
    <location>
        <begin position="95"/>
        <end position="174"/>
    </location>
</feature>
<evidence type="ECO:0000259" key="3">
    <source>
        <dbReference type="PROSITE" id="PS01124"/>
    </source>
</evidence>
<evidence type="ECO:0000313" key="5">
    <source>
        <dbReference type="Proteomes" id="UP000023541"/>
    </source>
</evidence>
<dbReference type="Pfam" id="PF12833">
    <property type="entry name" value="HTH_18"/>
    <property type="match status" value="1"/>
</dbReference>
<name>A0A023C081_9FLAO</name>
<dbReference type="Gene3D" id="1.10.10.60">
    <property type="entry name" value="Homeodomain-like"/>
    <property type="match status" value="1"/>
</dbReference>
<dbReference type="EMBL" id="AQRA01000001">
    <property type="protein sequence ID" value="EZH75609.1"/>
    <property type="molecule type" value="Genomic_DNA"/>
</dbReference>
<dbReference type="InterPro" id="IPR009057">
    <property type="entry name" value="Homeodomain-like_sf"/>
</dbReference>
<sequence length="186" mass="21384">MKKILIKNMVCNRCKTVLKQEFENAKILFETIELGEIVFSNIDSAGFEKVNEIVTRNGFEIIDDEIAFIVEQVKSCLINELSKENMLNENLSGLISKHIHKDYSVVSKLFSSNEGLTIEKYFIRLKIEKAKEYIQMGNLSFSEIAYALNYKSGSHLAKQFKTITGISMSNFKNLQSWDRQPLDKII</sequence>